<accession>A0A1X7SKQ4</accession>
<dbReference type="Pfam" id="PF01266">
    <property type="entry name" value="DAO"/>
    <property type="match status" value="1"/>
</dbReference>
<dbReference type="AlphaFoldDB" id="A0A1X7SKQ4"/>
<dbReference type="InterPro" id="IPR036188">
    <property type="entry name" value="FAD/NAD-bd_sf"/>
</dbReference>
<feature type="domain" description="FAD dependent oxidoreductase" evidence="6">
    <location>
        <begin position="22"/>
        <end position="54"/>
    </location>
</feature>
<organism evidence="7">
    <name type="scientific">Amphimedon queenslandica</name>
    <name type="common">Sponge</name>
    <dbReference type="NCBI Taxonomy" id="400682"/>
    <lineage>
        <taxon>Eukaryota</taxon>
        <taxon>Metazoa</taxon>
        <taxon>Porifera</taxon>
        <taxon>Demospongiae</taxon>
        <taxon>Heteroscleromorpha</taxon>
        <taxon>Haplosclerida</taxon>
        <taxon>Niphatidae</taxon>
        <taxon>Amphimedon</taxon>
    </lineage>
</organism>
<evidence type="ECO:0000256" key="4">
    <source>
        <dbReference type="ARBA" id="ARBA00023002"/>
    </source>
</evidence>
<name>A0A1X7SKQ4_AMPQE</name>
<dbReference type="InterPro" id="IPR006076">
    <property type="entry name" value="FAD-dep_OxRdtase"/>
</dbReference>
<dbReference type="STRING" id="400682.A0A1X7SKQ4"/>
<dbReference type="GO" id="GO:0004502">
    <property type="term" value="F:kynurenine 3-monooxygenase activity"/>
    <property type="evidence" value="ECO:0007669"/>
    <property type="project" value="TreeGrafter"/>
</dbReference>
<keyword evidence="4" id="KW-0560">Oxidoreductase</keyword>
<evidence type="ECO:0000259" key="6">
    <source>
        <dbReference type="Pfam" id="PF01266"/>
    </source>
</evidence>
<protein>
    <recommendedName>
        <fullName evidence="6">FAD dependent oxidoreductase domain-containing protein</fullName>
    </recommendedName>
</protein>
<evidence type="ECO:0000256" key="2">
    <source>
        <dbReference type="ARBA" id="ARBA00022630"/>
    </source>
</evidence>
<dbReference type="InParanoid" id="A0A1X7SKQ4"/>
<evidence type="ECO:0000313" key="7">
    <source>
        <dbReference type="EnsemblMetazoa" id="Aqu2.1.02627_001"/>
    </source>
</evidence>
<dbReference type="SUPFAM" id="SSF51905">
    <property type="entry name" value="FAD/NAD(P)-binding domain"/>
    <property type="match status" value="1"/>
</dbReference>
<keyword evidence="5" id="KW-1133">Transmembrane helix</keyword>
<keyword evidence="2" id="KW-0285">Flavoprotein</keyword>
<proteinExistence type="predicted"/>
<dbReference type="GO" id="GO:0005741">
    <property type="term" value="C:mitochondrial outer membrane"/>
    <property type="evidence" value="ECO:0007669"/>
    <property type="project" value="TreeGrafter"/>
</dbReference>
<sequence length="78" mass="8455">MAHQAVNEKVNLKNKGEGDIPVAVIGGGLVGSLQALYLARRGYNVLLFESREDIRKFDLGAGRSINLALSFRGQEALK</sequence>
<keyword evidence="3" id="KW-0274">FAD</keyword>
<reference evidence="7" key="1">
    <citation type="submission" date="2017-05" db="UniProtKB">
        <authorList>
            <consortium name="EnsemblMetazoa"/>
        </authorList>
    </citation>
    <scope>IDENTIFICATION</scope>
</reference>
<keyword evidence="5" id="KW-0472">Membrane</keyword>
<dbReference type="eggNOG" id="KOG2614">
    <property type="taxonomic scope" value="Eukaryota"/>
</dbReference>
<dbReference type="GO" id="GO:0070189">
    <property type="term" value="P:kynurenine metabolic process"/>
    <property type="evidence" value="ECO:0007669"/>
    <property type="project" value="TreeGrafter"/>
</dbReference>
<keyword evidence="5" id="KW-0812">Transmembrane</keyword>
<feature type="transmembrane region" description="Helical" evidence="5">
    <location>
        <begin position="20"/>
        <end position="39"/>
    </location>
</feature>
<dbReference type="PANTHER" id="PTHR46028">
    <property type="entry name" value="KYNURENINE 3-MONOOXYGENASE"/>
    <property type="match status" value="1"/>
</dbReference>
<evidence type="ECO:0000256" key="3">
    <source>
        <dbReference type="ARBA" id="ARBA00022827"/>
    </source>
</evidence>
<comment type="cofactor">
    <cofactor evidence="1">
        <name>FAD</name>
        <dbReference type="ChEBI" id="CHEBI:57692"/>
    </cofactor>
</comment>
<evidence type="ECO:0000256" key="5">
    <source>
        <dbReference type="SAM" id="Phobius"/>
    </source>
</evidence>
<dbReference type="PANTHER" id="PTHR46028:SF2">
    <property type="entry name" value="KYNURENINE 3-MONOOXYGENASE"/>
    <property type="match status" value="1"/>
</dbReference>
<dbReference type="EnsemblMetazoa" id="Aqu2.1.02627_001">
    <property type="protein sequence ID" value="Aqu2.1.02627_001"/>
    <property type="gene ID" value="Aqu2.1.02627"/>
</dbReference>
<dbReference type="Gene3D" id="3.50.50.60">
    <property type="entry name" value="FAD/NAD(P)-binding domain"/>
    <property type="match status" value="1"/>
</dbReference>
<evidence type="ECO:0000256" key="1">
    <source>
        <dbReference type="ARBA" id="ARBA00001974"/>
    </source>
</evidence>